<proteinExistence type="predicted"/>
<evidence type="ECO:0000313" key="4">
    <source>
        <dbReference type="Proteomes" id="UP000542111"/>
    </source>
</evidence>
<comment type="caution">
    <text evidence="3">The sequence shown here is derived from an EMBL/GenBank/DDBJ whole genome shotgun (WGS) entry which is preliminary data.</text>
</comment>
<dbReference type="OrthoDB" id="7020460at2"/>
<sequence>MITSDMPADREMHEMQRRGVYFIFGDLRGAEHSLHINNEVQGGRGNFTTYPVRATDHVTIEIRKSPHAHQLVFITQNRHDNLVLRRKDAHEMDRLQFVAPNPDIDLGSQPTGLGVPFFPGITLMLEINDEHYCIIPAYNQALVFITQGGNDRLHIADNIDTPIIVNTGEGDDSIISAASIASFYTGAGNDTVIVHGGSNYIDTGEGDDDVTASKEARITVYAGPGDDDVMGGGFSFIDGGQGNDDITGGPGHNILSGGPGSDHIKAGPSSNVIFTGQGTRDLVTALKPHDITYHTTHSTLAINCPTTAEAFASMPNGQPTSRSTLIEPKDISESGITVKGSVSFIERIHDDLRLLLNSPTGQKLLTVLYQAALKSGTPITINELTLSKQNNFVASDAPSPNAYLVNGQRASGSYGGNIWINTSNSLPDLPDQPGIIILFHELCHAYNYVTGSVVPGGIQDPQDGSLTARQERQAIGLPASEYRFDFDDDPSTPPTDTNPEAFTENGLRKELGLPLRERYDN</sequence>
<dbReference type="InterPro" id="IPR028208">
    <property type="entry name" value="Effector_pro_NleD-like"/>
</dbReference>
<keyword evidence="1" id="KW-0106">Calcium</keyword>
<dbReference type="Pfam" id="PF14891">
    <property type="entry name" value="Peptidase_M91"/>
    <property type="match status" value="1"/>
</dbReference>
<dbReference type="GO" id="GO:0005509">
    <property type="term" value="F:calcium ion binding"/>
    <property type="evidence" value="ECO:0007669"/>
    <property type="project" value="InterPro"/>
</dbReference>
<dbReference type="InterPro" id="IPR001343">
    <property type="entry name" value="Hemolysn_Ca-bd"/>
</dbReference>
<organism evidence="3 4">
    <name type="scientific">Pseudomonas gessardii</name>
    <dbReference type="NCBI Taxonomy" id="78544"/>
    <lineage>
        <taxon>Bacteria</taxon>
        <taxon>Pseudomonadati</taxon>
        <taxon>Pseudomonadota</taxon>
        <taxon>Gammaproteobacteria</taxon>
        <taxon>Pseudomonadales</taxon>
        <taxon>Pseudomonadaceae</taxon>
        <taxon>Pseudomonas</taxon>
    </lineage>
</organism>
<evidence type="ECO:0000313" key="3">
    <source>
        <dbReference type="EMBL" id="NNA94592.1"/>
    </source>
</evidence>
<evidence type="ECO:0000256" key="2">
    <source>
        <dbReference type="SAM" id="MobiDB-lite"/>
    </source>
</evidence>
<dbReference type="GeneID" id="70104264"/>
<feature type="region of interest" description="Disordered" evidence="2">
    <location>
        <begin position="479"/>
        <end position="521"/>
    </location>
</feature>
<dbReference type="RefSeq" id="WP_130898260.1">
    <property type="nucleotide sequence ID" value="NZ_CBCRYT010000035.1"/>
</dbReference>
<dbReference type="Gene3D" id="2.160.20.160">
    <property type="match status" value="1"/>
</dbReference>
<dbReference type="Pfam" id="PF00353">
    <property type="entry name" value="HemolysinCabind"/>
    <property type="match status" value="3"/>
</dbReference>
<dbReference type="AlphaFoldDB" id="A0A7Y1QKL1"/>
<dbReference type="InterPro" id="IPR011049">
    <property type="entry name" value="Serralysin-like_metalloprot_C"/>
</dbReference>
<feature type="compositionally biased region" description="Basic and acidic residues" evidence="2">
    <location>
        <begin position="506"/>
        <end position="521"/>
    </location>
</feature>
<accession>A0A7Y1QKL1</accession>
<dbReference type="EMBL" id="JAAQYP010000006">
    <property type="protein sequence ID" value="NNA94592.1"/>
    <property type="molecule type" value="Genomic_DNA"/>
</dbReference>
<dbReference type="SUPFAM" id="SSF51120">
    <property type="entry name" value="beta-Roll"/>
    <property type="match status" value="1"/>
</dbReference>
<gene>
    <name evidence="3" type="ORF">HBO33_05375</name>
</gene>
<evidence type="ECO:0000256" key="1">
    <source>
        <dbReference type="ARBA" id="ARBA00022837"/>
    </source>
</evidence>
<protein>
    <submittedName>
        <fullName evidence="3">Uncharacterized protein</fullName>
    </submittedName>
</protein>
<dbReference type="Proteomes" id="UP000542111">
    <property type="component" value="Unassembled WGS sequence"/>
</dbReference>
<name>A0A7Y1QKL1_9PSED</name>
<reference evidence="3 4" key="1">
    <citation type="journal article" date="2020" name="Front. Microbiol.">
        <title>Genetic Organization of the aprX-lipA2 Operon Affects the Proteolytic Potential of Pseudomonas Species in Milk.</title>
        <authorList>
            <person name="Maier C."/>
            <person name="Huptas C."/>
            <person name="von Neubeck M."/>
            <person name="Scherer S."/>
            <person name="Wenning M."/>
            <person name="Lucking G."/>
        </authorList>
    </citation>
    <scope>NUCLEOTIDE SEQUENCE [LARGE SCALE GENOMIC DNA]</scope>
    <source>
        <strain evidence="3 4">G4779</strain>
    </source>
</reference>